<keyword evidence="3" id="KW-1185">Reference proteome</keyword>
<sequence length="296" mass="33559">MGFHQHFIELIQQCTQTVSYSVLVGGQPYGYFKPTRGIRQGDPLSLFLFILAMEGFNQLLYNAEINDTICEVQISRHSPKITSIFFTDDVLLFCKVEAQHTTNIQHLLSRFEALNGQQINQSKSAILFPKHCPPDLKHMLSLQLAITNTSFDDKYLDPIQKGTFEYIIARINAKIHSWSSKHLSRASKSIIVKPILNAIPAYSMSCFYISDAICDHVSKLCSDFWWSARPGKRGIHWLKWKQLCQSFSSGGLGFCDCRAQNLSLLANQAWRILTRPSSLLIAPSKGNTSHMAQSWK</sequence>
<reference evidence="2 3" key="1">
    <citation type="submission" date="2023-10" db="EMBL/GenBank/DDBJ databases">
        <title>Chromosome-scale genome assembly provides insights into flower coloration mechanisms of Canna indica.</title>
        <authorList>
            <person name="Li C."/>
        </authorList>
    </citation>
    <scope>NUCLEOTIDE SEQUENCE [LARGE SCALE GENOMIC DNA]</scope>
    <source>
        <tissue evidence="2">Flower</tissue>
    </source>
</reference>
<dbReference type="Pfam" id="PF00078">
    <property type="entry name" value="RVT_1"/>
    <property type="match status" value="1"/>
</dbReference>
<organism evidence="2 3">
    <name type="scientific">Canna indica</name>
    <name type="common">Indian-shot</name>
    <dbReference type="NCBI Taxonomy" id="4628"/>
    <lineage>
        <taxon>Eukaryota</taxon>
        <taxon>Viridiplantae</taxon>
        <taxon>Streptophyta</taxon>
        <taxon>Embryophyta</taxon>
        <taxon>Tracheophyta</taxon>
        <taxon>Spermatophyta</taxon>
        <taxon>Magnoliopsida</taxon>
        <taxon>Liliopsida</taxon>
        <taxon>Zingiberales</taxon>
        <taxon>Cannaceae</taxon>
        <taxon>Canna</taxon>
    </lineage>
</organism>
<evidence type="ECO:0000259" key="1">
    <source>
        <dbReference type="Pfam" id="PF00078"/>
    </source>
</evidence>
<proteinExistence type="predicted"/>
<dbReference type="PANTHER" id="PTHR33116">
    <property type="entry name" value="REVERSE TRANSCRIPTASE ZINC-BINDING DOMAIN-CONTAINING PROTEIN-RELATED-RELATED"/>
    <property type="match status" value="1"/>
</dbReference>
<dbReference type="Proteomes" id="UP001327560">
    <property type="component" value="Chromosome 6"/>
</dbReference>
<dbReference type="AlphaFoldDB" id="A0AAQ3KSX0"/>
<dbReference type="InterPro" id="IPR000477">
    <property type="entry name" value="RT_dom"/>
</dbReference>
<protein>
    <recommendedName>
        <fullName evidence="1">Reverse transcriptase domain-containing protein</fullName>
    </recommendedName>
</protein>
<name>A0AAQ3KSX0_9LILI</name>
<evidence type="ECO:0000313" key="2">
    <source>
        <dbReference type="EMBL" id="WOL11501.1"/>
    </source>
</evidence>
<dbReference type="PANTHER" id="PTHR33116:SF86">
    <property type="entry name" value="REVERSE TRANSCRIPTASE DOMAIN-CONTAINING PROTEIN"/>
    <property type="match status" value="1"/>
</dbReference>
<gene>
    <name evidence="2" type="ORF">Cni_G20264</name>
</gene>
<evidence type="ECO:0000313" key="3">
    <source>
        <dbReference type="Proteomes" id="UP001327560"/>
    </source>
</evidence>
<feature type="domain" description="Reverse transcriptase" evidence="1">
    <location>
        <begin position="11"/>
        <end position="128"/>
    </location>
</feature>
<dbReference type="EMBL" id="CP136895">
    <property type="protein sequence ID" value="WOL11501.1"/>
    <property type="molecule type" value="Genomic_DNA"/>
</dbReference>
<accession>A0AAQ3KSX0</accession>